<dbReference type="GO" id="GO:0003676">
    <property type="term" value="F:nucleic acid binding"/>
    <property type="evidence" value="ECO:0007669"/>
    <property type="project" value="InterPro"/>
</dbReference>
<gene>
    <name evidence="1" type="ORF">EGT41_18105</name>
</gene>
<dbReference type="EMBL" id="RKIO01000003">
    <property type="protein sequence ID" value="RSC10367.1"/>
    <property type="molecule type" value="Genomic_DNA"/>
</dbReference>
<evidence type="ECO:0000313" key="1">
    <source>
        <dbReference type="EMBL" id="RSC10367.1"/>
    </source>
</evidence>
<dbReference type="InterPro" id="IPR011335">
    <property type="entry name" value="Restrct_endonuc-II-like"/>
</dbReference>
<evidence type="ECO:0000313" key="2">
    <source>
        <dbReference type="Proteomes" id="UP000272140"/>
    </source>
</evidence>
<protein>
    <submittedName>
        <fullName evidence="1">Uncharacterized protein</fullName>
    </submittedName>
</protein>
<dbReference type="AlphaFoldDB" id="A0A427NS69"/>
<organism evidence="1 2">
    <name type="scientific">Burkholderia cenocepacia</name>
    <dbReference type="NCBI Taxonomy" id="95486"/>
    <lineage>
        <taxon>Bacteria</taxon>
        <taxon>Pseudomonadati</taxon>
        <taxon>Pseudomonadota</taxon>
        <taxon>Betaproteobacteria</taxon>
        <taxon>Burkholderiales</taxon>
        <taxon>Burkholderiaceae</taxon>
        <taxon>Burkholderia</taxon>
        <taxon>Burkholderia cepacia complex</taxon>
    </lineage>
</organism>
<accession>A0A427NS69</accession>
<comment type="caution">
    <text evidence="1">The sequence shown here is derived from an EMBL/GenBank/DDBJ whole genome shotgun (WGS) entry which is preliminary data.</text>
</comment>
<dbReference type="SUPFAM" id="SSF52980">
    <property type="entry name" value="Restriction endonuclease-like"/>
    <property type="match status" value="1"/>
</dbReference>
<dbReference type="Gene3D" id="3.40.1350.10">
    <property type="match status" value="1"/>
</dbReference>
<name>A0A427NS69_9BURK</name>
<reference evidence="2" key="1">
    <citation type="submission" date="2018-11" db="EMBL/GenBank/DDBJ databases">
        <title>FDA dAtabase for Regulatory Grade micrObial Sequences (FDA-ARGOS): Supporting development and validation of Infectious Disease Dx tests.</title>
        <authorList>
            <person name="Goldberg B."/>
            <person name="Campos J."/>
            <person name="Tallon L."/>
            <person name="Sadzewicz L."/>
            <person name="Zhao X."/>
            <person name="Vavikolanu K."/>
            <person name="Mehta A."/>
            <person name="Aluvathingal J."/>
            <person name="Nadendla S."/>
            <person name="Geyer C."/>
            <person name="Nandy P."/>
            <person name="Yan Y."/>
            <person name="Sichtig H."/>
        </authorList>
    </citation>
    <scope>NUCLEOTIDE SEQUENCE [LARGE SCALE GENOMIC DNA]</scope>
    <source>
        <strain evidence="2">FDAARGOS_544</strain>
    </source>
</reference>
<dbReference type="Proteomes" id="UP000272140">
    <property type="component" value="Unassembled WGS sequence"/>
</dbReference>
<dbReference type="InterPro" id="IPR011856">
    <property type="entry name" value="tRNA_endonuc-like_dom_sf"/>
</dbReference>
<proteinExistence type="predicted"/>
<dbReference type="RefSeq" id="WP_082409445.1">
    <property type="nucleotide sequence ID" value="NZ_RKIO01000003.1"/>
</dbReference>
<sequence length="268" mass="31001">MDWNASPAVYPPHLRSRVRRGFGIGIGPDYRSWCQIKGSAGKGTSAYVRGIKIDRIYQLLSEKETTYFYLLERSRSIIDIREHWPILDLDRTLQLSRQCGIHHPFRNGAPEPFTLDFLVTELTDKGLTYRAANLSPTVANLHDRSGQLLHVQYLWCIENGVPWFRVDTSQFDRKVLQNLRYIRSWFLHQYRSDDELAESYAETFLACYERNVPLQSLLVASRQRLHLTDTAALDTFLYCAWSQRIPVSLTHRLALSAPVVLDDGYNHG</sequence>